<comment type="function">
    <text evidence="1">Important for normal spermatogenesis and male fertility. Specifically required for progression to the post-meiotic stages of spermatocyte development. Seems to be necessary for normal expression levels of a number of testis-expressed gene transcripts, although its role in this process is unclear.</text>
</comment>
<sequence length="1167" mass="127791">MAKHILMAEESKSQGESAADSSMDAEMGHEMEGLDSVSCQRTTPFLVRDRQSCARAYISWPFQERVSSGKIWNVSVTGPPASGPSTSTSSSFTLTCSPVFNSSVPDTPVSQILSHSCEMADSFPPQDEASDVQAYTERVRTSEKNENISENHCVPDTPSLVNGSGMSAKITAASGDSGLTAKAVEPQRGSSPCSHVQDHPTEVIMEKVISTVERVEPQACEPDILWRQKMQHFKIPLKRTTSSMERVKNQPSPHSSAQLNGTVEFPCLLDAGEKGTTPAGLAHADQLPCLNRTLNLRAPLEVRKTFSHGSSEDDASSVSSGDELVAEELAPCGEIMCEIQDAHSAPCQDSSFHSSTAEEEGTSREAMDLLKAYEQDAIVLDVIQDDPELFGNVPVEQKVTTVGKSGSSLVSRAIHPVKSHDVKNNLRIIRGNRLSVTRNGHLGQQALKMVDGARISAVEIGGNGEGPFQNGLAEDGFHIKSSLPALKGTQKSSCGWNWTDFKTSVERDSGLHSSTSDPAWDDALEGDPLQANVGKDLSPQSVPWPAGSFCDLSDASEKYCKFYFSDKHVCFRKSCWFLHIPISGDEKFCIGAVQRFCSVENGSHLPRAAAVFAGYYQKCAPGVHFKLYVLKSLLSDLLSKGLVKDLLSVLRVMIPYKILPPVEFMLSVFEHVNCWGLRVAVPDLIEVTTKSVEAGLVLTLETFDNMKSCLEVLQTPCNQMEIFLSVQCRVLESSIALNSDVGELAVALTEVECCKEQQDWAKLAGVFCSVCSSNLSLADLNCLSGSIAVALLRDTPPNGPLPFCQFVEAVSQGSFVSGLVKSLLGRIGLSLMFRYHKTQQWSKGKKLLDTLNVLNVNYSMLKGLFAGESSVSRCRIISMAAEVFLSCGVVEGALSLLKDNKWILSSPLWQCEEADVAHRRSVLFHLAEATTQNNMFEETLEVLTKLPNLQDPNAAETSQYNIVFHRHLKTCLEKLNLTVASNMVDLMLMHKISVDVDLLRLLIHKLGKKNAWQKARSLYKGAVSIGCYPQTQVNKYCRVLPVPYSMSEIEMTLSLEMFMVSNASDIQNPGFFPHALQIVLKRKGSTEVIRESDYQAARSRLLTAAQTADPKLVIKYATVNPNQEQVFTLDSLSALKWLTQNMNWASEVWLPSDSIPETSISPQPHSA</sequence>
<comment type="subcellular location">
    <subcellularLocation>
        <location evidence="2">Cytoplasm</location>
        <location evidence="2">Cytosol</location>
    </subcellularLocation>
</comment>
<dbReference type="InterPro" id="IPR029435">
    <property type="entry name" value="TOPAZ1_dom"/>
</dbReference>
<dbReference type="GO" id="GO:0005829">
    <property type="term" value="C:cytosol"/>
    <property type="evidence" value="ECO:0007669"/>
    <property type="project" value="UniProtKB-SubCell"/>
</dbReference>
<evidence type="ECO:0000259" key="9">
    <source>
        <dbReference type="Pfam" id="PF14669"/>
    </source>
</evidence>
<evidence type="ECO:0000256" key="2">
    <source>
        <dbReference type="ARBA" id="ARBA00004514"/>
    </source>
</evidence>
<evidence type="ECO:0000256" key="3">
    <source>
        <dbReference type="ARBA" id="ARBA00016464"/>
    </source>
</evidence>
<feature type="compositionally biased region" description="Basic and acidic residues" evidence="8">
    <location>
        <begin position="1"/>
        <end position="13"/>
    </location>
</feature>
<organism evidence="10 11">
    <name type="scientific">Albula goreensis</name>
    <dbReference type="NCBI Taxonomy" id="1534307"/>
    <lineage>
        <taxon>Eukaryota</taxon>
        <taxon>Metazoa</taxon>
        <taxon>Chordata</taxon>
        <taxon>Craniata</taxon>
        <taxon>Vertebrata</taxon>
        <taxon>Euteleostomi</taxon>
        <taxon>Actinopterygii</taxon>
        <taxon>Neopterygii</taxon>
        <taxon>Teleostei</taxon>
        <taxon>Albuliformes</taxon>
        <taxon>Albulidae</taxon>
        <taxon>Albula</taxon>
    </lineage>
</organism>
<proteinExistence type="predicted"/>
<evidence type="ECO:0000256" key="4">
    <source>
        <dbReference type="ARBA" id="ARBA00022490"/>
    </source>
</evidence>
<gene>
    <name evidence="10" type="ORF">AGOR_G00206340</name>
</gene>
<evidence type="ECO:0000256" key="5">
    <source>
        <dbReference type="ARBA" id="ARBA00022782"/>
    </source>
</evidence>
<keyword evidence="11" id="KW-1185">Reference proteome</keyword>
<dbReference type="AlphaFoldDB" id="A0A8T3CKR3"/>
<dbReference type="EMBL" id="JAERUA010000020">
    <property type="protein sequence ID" value="KAI1885683.1"/>
    <property type="molecule type" value="Genomic_DNA"/>
</dbReference>
<feature type="region of interest" description="Disordered" evidence="8">
    <location>
        <begin position="1"/>
        <end position="25"/>
    </location>
</feature>
<feature type="domain" description="Protein TOPAZ1" evidence="9">
    <location>
        <begin position="751"/>
        <end position="924"/>
    </location>
</feature>
<dbReference type="GO" id="GO:0048137">
    <property type="term" value="P:spermatocyte division"/>
    <property type="evidence" value="ECO:0007669"/>
    <property type="project" value="TreeGrafter"/>
</dbReference>
<accession>A0A8T3CKR3</accession>
<dbReference type="PANTHER" id="PTHR35671:SF1">
    <property type="entry name" value="PROTEIN TOPAZ1"/>
    <property type="match status" value="1"/>
</dbReference>
<dbReference type="Pfam" id="PF14669">
    <property type="entry name" value="Asp_Glu_race_2"/>
    <property type="match status" value="1"/>
</dbReference>
<comment type="caution">
    <text evidence="10">The sequence shown here is derived from an EMBL/GenBank/DDBJ whole genome shotgun (WGS) entry which is preliminary data.</text>
</comment>
<evidence type="ECO:0000256" key="8">
    <source>
        <dbReference type="SAM" id="MobiDB-lite"/>
    </source>
</evidence>
<evidence type="ECO:0000256" key="7">
    <source>
        <dbReference type="ARBA" id="ARBA00031943"/>
    </source>
</evidence>
<evidence type="ECO:0000256" key="1">
    <source>
        <dbReference type="ARBA" id="ARBA00002132"/>
    </source>
</evidence>
<dbReference type="OrthoDB" id="8859650at2759"/>
<evidence type="ECO:0000256" key="6">
    <source>
        <dbReference type="ARBA" id="ARBA00022871"/>
    </source>
</evidence>
<dbReference type="InterPro" id="IPR038952">
    <property type="entry name" value="TOPAZ1"/>
</dbReference>
<keyword evidence="6" id="KW-0744">Spermatogenesis</keyword>
<protein>
    <recommendedName>
        <fullName evidence="3">Protein TOPAZ1</fullName>
    </recommendedName>
    <alternativeName>
        <fullName evidence="7">Testis- and ovary-specific PAZ domain-containing protein 1</fullName>
    </alternativeName>
</protein>
<reference evidence="10" key="1">
    <citation type="submission" date="2021-01" db="EMBL/GenBank/DDBJ databases">
        <authorList>
            <person name="Zahm M."/>
            <person name="Roques C."/>
            <person name="Cabau C."/>
            <person name="Klopp C."/>
            <person name="Donnadieu C."/>
            <person name="Jouanno E."/>
            <person name="Lampietro C."/>
            <person name="Louis A."/>
            <person name="Herpin A."/>
            <person name="Echchiki A."/>
            <person name="Berthelot C."/>
            <person name="Parey E."/>
            <person name="Roest-Crollius H."/>
            <person name="Braasch I."/>
            <person name="Postlethwait J."/>
            <person name="Bobe J."/>
            <person name="Montfort J."/>
            <person name="Bouchez O."/>
            <person name="Begum T."/>
            <person name="Mejri S."/>
            <person name="Adams A."/>
            <person name="Chen W.-J."/>
            <person name="Guiguen Y."/>
        </authorList>
    </citation>
    <scope>NUCLEOTIDE SEQUENCE</scope>
    <source>
        <tissue evidence="10">Blood</tissue>
    </source>
</reference>
<evidence type="ECO:0000313" key="11">
    <source>
        <dbReference type="Proteomes" id="UP000829720"/>
    </source>
</evidence>
<keyword evidence="4" id="KW-0963">Cytoplasm</keyword>
<evidence type="ECO:0000313" key="10">
    <source>
        <dbReference type="EMBL" id="KAI1885683.1"/>
    </source>
</evidence>
<dbReference type="PANTHER" id="PTHR35671">
    <property type="entry name" value="PROTEIN TOPAZ1"/>
    <property type="match status" value="1"/>
</dbReference>
<dbReference type="Proteomes" id="UP000829720">
    <property type="component" value="Unassembled WGS sequence"/>
</dbReference>
<keyword evidence="5" id="KW-0221">Differentiation</keyword>
<dbReference type="GO" id="GO:0030154">
    <property type="term" value="P:cell differentiation"/>
    <property type="evidence" value="ECO:0007669"/>
    <property type="project" value="UniProtKB-KW"/>
</dbReference>
<name>A0A8T3CKR3_9TELE</name>